<dbReference type="GO" id="GO:0030246">
    <property type="term" value="F:carbohydrate binding"/>
    <property type="evidence" value="ECO:0007669"/>
    <property type="project" value="TreeGrafter"/>
</dbReference>
<keyword evidence="6" id="KW-1185">Reference proteome</keyword>
<reference evidence="5 6" key="1">
    <citation type="submission" date="2017-12" db="EMBL/GenBank/DDBJ databases">
        <title>Anaerobic carbon monoxide metabolism by Pleomorphomonas carboxyditropha sp. nov., a new mesophilic hydrogenogenic carboxidotroph.</title>
        <authorList>
            <person name="Esquivel-Elizondo S."/>
            <person name="Krajmalnik-Brown R."/>
        </authorList>
    </citation>
    <scope>NUCLEOTIDE SEQUENCE [LARGE SCALE GENOMIC DNA]</scope>
    <source>
        <strain evidence="5 6">R5-392</strain>
    </source>
</reference>
<name>A0A1I4WMZ7_9HYPH</name>
<evidence type="ECO:0000259" key="4">
    <source>
        <dbReference type="Pfam" id="PF13407"/>
    </source>
</evidence>
<evidence type="ECO:0000313" key="5">
    <source>
        <dbReference type="EMBL" id="PKR87183.1"/>
    </source>
</evidence>
<sequence>MRTAFGGNVFGMRGVLSAIAFGLLCQAAIASPVIGVSWPGDTARQWKVDSETIRSAVSAASGAVIETDARLSAAKQILDVKSLIDAHVDVLVVAAVDPRALETSIQMAVAAGIPVIGYDRPIGLDGVFSIGFNQADVGRLQALALYAARPRGDWVLLKGDFDDPQTARLYAGQIAVLKDSISAGLIRIAGEAYTPGGLSLNARRAFGNILDATRNSVDAVLTPDDASAGEAISVLEERGLVEKVAVVGQGGDPETLNRIARGQQTATIWEDHEALARKTADVALLLAYGHSPRELGVARPLDDGQGTTYELHLQPFTITVDALDLALTAGWIDADRLCRDVPAGRIADCP</sequence>
<comment type="similarity">
    <text evidence="2">Belongs to the bacterial solute-binding protein 2 family.</text>
</comment>
<accession>A0A1I4WMZ7</accession>
<dbReference type="PANTHER" id="PTHR30036:SF1">
    <property type="entry name" value="D-XYLOSE-BINDING PERIPLASMIC PROTEIN"/>
    <property type="match status" value="1"/>
</dbReference>
<evidence type="ECO:0000313" key="6">
    <source>
        <dbReference type="Proteomes" id="UP000233491"/>
    </source>
</evidence>
<dbReference type="AlphaFoldDB" id="A0A1I4WMZ7"/>
<dbReference type="Pfam" id="PF13407">
    <property type="entry name" value="Peripla_BP_4"/>
    <property type="match status" value="1"/>
</dbReference>
<dbReference type="InterPro" id="IPR028082">
    <property type="entry name" value="Peripla_BP_I"/>
</dbReference>
<dbReference type="OrthoDB" id="9773673at2"/>
<gene>
    <name evidence="5" type="ORF">CXZ10_20980</name>
</gene>
<feature type="domain" description="Periplasmic binding protein" evidence="4">
    <location>
        <begin position="34"/>
        <end position="289"/>
    </location>
</feature>
<dbReference type="Proteomes" id="UP000233491">
    <property type="component" value="Unassembled WGS sequence"/>
</dbReference>
<comment type="caution">
    <text evidence="5">The sequence shown here is derived from an EMBL/GenBank/DDBJ whole genome shotgun (WGS) entry which is preliminary data.</text>
</comment>
<dbReference type="InterPro" id="IPR050555">
    <property type="entry name" value="Bact_Solute-Bind_Prot2"/>
</dbReference>
<dbReference type="PANTHER" id="PTHR30036">
    <property type="entry name" value="D-XYLOSE-BINDING PERIPLASMIC PROTEIN"/>
    <property type="match status" value="1"/>
</dbReference>
<evidence type="ECO:0000256" key="3">
    <source>
        <dbReference type="ARBA" id="ARBA00022729"/>
    </source>
</evidence>
<dbReference type="SUPFAM" id="SSF53822">
    <property type="entry name" value="Periplasmic binding protein-like I"/>
    <property type="match status" value="1"/>
</dbReference>
<dbReference type="InterPro" id="IPR025997">
    <property type="entry name" value="SBP_2_dom"/>
</dbReference>
<comment type="subcellular location">
    <subcellularLocation>
        <location evidence="1">Periplasm</location>
    </subcellularLocation>
</comment>
<keyword evidence="3" id="KW-0732">Signal</keyword>
<proteinExistence type="inferred from homology"/>
<evidence type="ECO:0000256" key="2">
    <source>
        <dbReference type="ARBA" id="ARBA00007639"/>
    </source>
</evidence>
<dbReference type="EMBL" id="PJNW01000024">
    <property type="protein sequence ID" value="PKR87183.1"/>
    <property type="molecule type" value="Genomic_DNA"/>
</dbReference>
<evidence type="ECO:0000256" key="1">
    <source>
        <dbReference type="ARBA" id="ARBA00004418"/>
    </source>
</evidence>
<dbReference type="Gene3D" id="3.40.50.2300">
    <property type="match status" value="2"/>
</dbReference>
<organism evidence="5 6">
    <name type="scientific">Pleomorphomonas diazotrophica</name>
    <dbReference type="NCBI Taxonomy" id="1166257"/>
    <lineage>
        <taxon>Bacteria</taxon>
        <taxon>Pseudomonadati</taxon>
        <taxon>Pseudomonadota</taxon>
        <taxon>Alphaproteobacteria</taxon>
        <taxon>Hyphomicrobiales</taxon>
        <taxon>Pleomorphomonadaceae</taxon>
        <taxon>Pleomorphomonas</taxon>
    </lineage>
</organism>
<dbReference type="GO" id="GO:0030288">
    <property type="term" value="C:outer membrane-bounded periplasmic space"/>
    <property type="evidence" value="ECO:0007669"/>
    <property type="project" value="TreeGrafter"/>
</dbReference>
<protein>
    <submittedName>
        <fullName evidence="5">D-xylose ABC transporter substrate-binding protein</fullName>
    </submittedName>
</protein>